<accession>Q69011</accession>
<reference evidence="2" key="1">
    <citation type="journal article" date="1996" name="J. Gen. Virol.">
        <title>The structure and phylogeny of a new family of human endogenous retroviruses.</title>
        <authorList>
            <person name="Widegren B."/>
            <person name="Kjellman C."/>
            <person name="Aminoff S."/>
            <person name="Sahlford L.G."/>
            <person name="Sjogren H.O."/>
        </authorList>
    </citation>
    <scope>NUCLEOTIDE SEQUENCE</scope>
    <source>
        <strain evidence="2">XA38</strain>
    </source>
</reference>
<feature type="region of interest" description="Disordered" evidence="1">
    <location>
        <begin position="49"/>
        <end position="72"/>
    </location>
</feature>
<dbReference type="EMBL" id="U37066">
    <property type="protein sequence ID" value="AAB19070.1"/>
    <property type="molecule type" value="Genomic_DNA"/>
</dbReference>
<evidence type="ECO:0000313" key="2">
    <source>
        <dbReference type="EMBL" id="AAB19070.1"/>
    </source>
</evidence>
<feature type="compositionally biased region" description="Polar residues" evidence="1">
    <location>
        <begin position="57"/>
        <end position="72"/>
    </location>
</feature>
<protein>
    <submittedName>
        <fullName evidence="2">Pol polyprotein</fullName>
    </submittedName>
</protein>
<feature type="non-terminal residue" evidence="2">
    <location>
        <position position="1"/>
    </location>
</feature>
<proteinExistence type="predicted"/>
<organism evidence="2">
    <name type="scientific">Human endogenous retrovirus</name>
    <dbReference type="NCBI Taxonomy" id="11827"/>
    <lineage>
        <taxon>Viruses</taxon>
        <taxon>Riboviria</taxon>
        <taxon>Pararnavirae</taxon>
        <taxon>Artverviricota</taxon>
        <taxon>Revtraviricetes</taxon>
        <taxon>Ortervirales</taxon>
        <taxon>Retroviridae</taxon>
    </lineage>
</organism>
<name>Q69011_9RETR</name>
<feature type="region of interest" description="Disordered" evidence="1">
    <location>
        <begin position="1"/>
        <end position="23"/>
    </location>
</feature>
<feature type="compositionally biased region" description="Low complexity" evidence="1">
    <location>
        <begin position="8"/>
        <end position="23"/>
    </location>
</feature>
<sequence>EFCLSKNAPLSPASLPPVSSSSPIHSCTEILDHLLHHFPNISPEPLLDPDDQLFIDGSSSKSVNSNKIAGYA</sequence>
<gene>
    <name evidence="2" type="primary">pol</name>
</gene>
<evidence type="ECO:0000256" key="1">
    <source>
        <dbReference type="SAM" id="MobiDB-lite"/>
    </source>
</evidence>